<dbReference type="InterPro" id="IPR051338">
    <property type="entry name" value="NodU/CmcH_Carbamoyltrnsfr"/>
</dbReference>
<feature type="domain" description="Carbamoyltransferase" evidence="2">
    <location>
        <begin position="6"/>
        <end position="354"/>
    </location>
</feature>
<evidence type="ECO:0000313" key="4">
    <source>
        <dbReference type="EMBL" id="OCQ22754.1"/>
    </source>
</evidence>
<dbReference type="InterPro" id="IPR043129">
    <property type="entry name" value="ATPase_NBD"/>
</dbReference>
<name>A0A1C0TU42_9GAMM</name>
<dbReference type="SUPFAM" id="SSF53067">
    <property type="entry name" value="Actin-like ATPase domain"/>
    <property type="match status" value="1"/>
</dbReference>
<dbReference type="PANTHER" id="PTHR34847:SF1">
    <property type="entry name" value="NODULATION PROTEIN U"/>
    <property type="match status" value="1"/>
</dbReference>
<dbReference type="Gene3D" id="3.90.870.20">
    <property type="entry name" value="Carbamoyltransferase, C-terminal domain"/>
    <property type="match status" value="1"/>
</dbReference>
<dbReference type="Proteomes" id="UP000093366">
    <property type="component" value="Unassembled WGS sequence"/>
</dbReference>
<gene>
    <name evidence="4" type="ORF">A7985_02000</name>
</gene>
<dbReference type="InterPro" id="IPR003696">
    <property type="entry name" value="Carbtransf_dom"/>
</dbReference>
<dbReference type="InterPro" id="IPR031730">
    <property type="entry name" value="Carbam_trans_C"/>
</dbReference>
<proteinExistence type="inferred from homology"/>
<comment type="caution">
    <text evidence="4">The sequence shown here is derived from an EMBL/GenBank/DDBJ whole genome shotgun (WGS) entry which is preliminary data.</text>
</comment>
<comment type="similarity">
    <text evidence="1">Belongs to the NodU/CmcH family.</text>
</comment>
<dbReference type="Pfam" id="PF16861">
    <property type="entry name" value="Carbam_trans_C"/>
    <property type="match status" value="1"/>
</dbReference>
<evidence type="ECO:0000313" key="5">
    <source>
        <dbReference type="Proteomes" id="UP000093366"/>
    </source>
</evidence>
<feature type="domain" description="Carbamoyltransferase C-terminal" evidence="3">
    <location>
        <begin position="409"/>
        <end position="578"/>
    </location>
</feature>
<evidence type="ECO:0000256" key="1">
    <source>
        <dbReference type="ARBA" id="ARBA00006129"/>
    </source>
</evidence>
<dbReference type="AlphaFoldDB" id="A0A1C0TU42"/>
<evidence type="ECO:0000259" key="3">
    <source>
        <dbReference type="Pfam" id="PF16861"/>
    </source>
</evidence>
<dbReference type="Pfam" id="PF02543">
    <property type="entry name" value="Carbam_trans_N"/>
    <property type="match status" value="1"/>
</dbReference>
<organism evidence="4 5">
    <name type="scientific">Pseudoalteromonas luteoviolacea</name>
    <dbReference type="NCBI Taxonomy" id="43657"/>
    <lineage>
        <taxon>Bacteria</taxon>
        <taxon>Pseudomonadati</taxon>
        <taxon>Pseudomonadota</taxon>
        <taxon>Gammaproteobacteria</taxon>
        <taxon>Alteromonadales</taxon>
        <taxon>Pseudoalteromonadaceae</taxon>
        <taxon>Pseudoalteromonas</taxon>
    </lineage>
</organism>
<sequence>MKKNYIGLSCTMHDSALAILNEHGEVLFAEATERYLQNKRAINCQPDQSVRISKLIKEYCDPDADLVLAETWSDSSAETFTRVYDDVMKVSEGVENFPQSLKEVQNIVQYVAHSQVRFPELTGQTLKYEYDFLDGYTGKISSRRYDHHLTHAATACFSSPYDEAVCAVVDGTGEGTATNFYIYRDGKLEEIAGQSQEGLGSLGAFYVYVCLACGFGALTGEEWKVMGLAPYGKKDPELYDIMRSMIEVEGLAIKQPTDGRFERAIQALYERRRAPDAPLLDSADMAHTGQLVFCEIIEELLSNLHDLGLSDNLVLGGGCALNSAENGLLTERTGFKSLHVYSAPADDGNALGAAQLAFYEDNPDKVPEADFQSPYLGSKMSDLALESLVKFSGIQNIQKFPGEIHKKAAALLAEGKIIGWVQGRAEFGPRALGNRSILADPRRKDMKDNINARVKFREEFRPFAPSILDEYGEMYFENYQRSPYMERTLVFREEVRDRIPAVVHENGTGRLQSVKREWNERYYDLISEFNALTDVPVLLNTSFNIMGKPIIHSVEDAIAVFYTTGLDALVIDDYLITK</sequence>
<protein>
    <recommendedName>
        <fullName evidence="6">Carbamoyltransferase</fullName>
    </recommendedName>
</protein>
<dbReference type="InterPro" id="IPR038152">
    <property type="entry name" value="Carbam_trans_C_sf"/>
</dbReference>
<evidence type="ECO:0008006" key="6">
    <source>
        <dbReference type="Google" id="ProtNLM"/>
    </source>
</evidence>
<dbReference type="CDD" id="cd24033">
    <property type="entry name" value="ASKHA_NBD_NodU_CmcH-like_N"/>
    <property type="match status" value="1"/>
</dbReference>
<dbReference type="GO" id="GO:0003824">
    <property type="term" value="F:catalytic activity"/>
    <property type="evidence" value="ECO:0007669"/>
    <property type="project" value="InterPro"/>
</dbReference>
<evidence type="ECO:0000259" key="2">
    <source>
        <dbReference type="Pfam" id="PF02543"/>
    </source>
</evidence>
<dbReference type="PANTHER" id="PTHR34847">
    <property type="entry name" value="NODULATION PROTEIN U"/>
    <property type="match status" value="1"/>
</dbReference>
<dbReference type="Gene3D" id="3.30.420.40">
    <property type="match status" value="2"/>
</dbReference>
<accession>A0A1C0TU42</accession>
<reference evidence="5" key="1">
    <citation type="submission" date="2016-07" db="EMBL/GenBank/DDBJ databases">
        <authorList>
            <person name="Florea S."/>
            <person name="Webb J.S."/>
            <person name="Jaromczyk J."/>
            <person name="Schardl C.L."/>
        </authorList>
    </citation>
    <scope>NUCLEOTIDE SEQUENCE [LARGE SCALE GENOMIC DNA]</scope>
    <source>
        <strain evidence="5">IPB1</strain>
    </source>
</reference>
<dbReference type="EMBL" id="MAUJ01000001">
    <property type="protein sequence ID" value="OCQ22754.1"/>
    <property type="molecule type" value="Genomic_DNA"/>
</dbReference>
<dbReference type="OrthoDB" id="9780777at2"/>
<dbReference type="RefSeq" id="WP_065788759.1">
    <property type="nucleotide sequence ID" value="NZ_MAUJ01000001.1"/>
</dbReference>